<dbReference type="EMBL" id="CP042582">
    <property type="protein sequence ID" value="QEX21146.1"/>
    <property type="molecule type" value="Genomic_DNA"/>
</dbReference>
<dbReference type="OrthoDB" id="7335506at2"/>
<dbReference type="GO" id="GO:0003824">
    <property type="term" value="F:catalytic activity"/>
    <property type="evidence" value="ECO:0007669"/>
    <property type="project" value="InterPro"/>
</dbReference>
<dbReference type="InterPro" id="IPR011013">
    <property type="entry name" value="Gal_mutarotase_sf_dom"/>
</dbReference>
<proteinExistence type="predicted"/>
<sequence length="333" mass="35966">MTGARGRVVIESGALSIAIDTAIGGTIATIEHKGCGASILGRVPWTPEAQPPANVSAPDESAWLRHYTGGWPLLFPNAGDACRIDDVFHGFHGEASLARWRAETRPTAVRLTHRFATVPVEMEREIALEGEMLTIRERVRMLRSAPIRVMWGHHPSFGSDLLAGPVEIRSGARHVLVDDRYDPASNPLRPGASGAWPRVPGKTGIVDLSRPAGPMASLAYLQDFDSAWVSIQRRDGFVGVALSWDTAVFPCAWLWCELEGTADPPWNGKTRLIGVEPSTTWPGNGLAEALRRQAPLLTLQPGTEVETTVRLHVFKPGGPVRAVDAKGCAVFSA</sequence>
<accession>A0A5J6N2H5</accession>
<protein>
    <recommendedName>
        <fullName evidence="3">DUF4432 domain-containing protein</fullName>
    </recommendedName>
</protein>
<evidence type="ECO:0008006" key="3">
    <source>
        <dbReference type="Google" id="ProtNLM"/>
    </source>
</evidence>
<dbReference type="GO" id="GO:0030246">
    <property type="term" value="F:carbohydrate binding"/>
    <property type="evidence" value="ECO:0007669"/>
    <property type="project" value="InterPro"/>
</dbReference>
<dbReference type="GO" id="GO:0005975">
    <property type="term" value="P:carbohydrate metabolic process"/>
    <property type="evidence" value="ECO:0007669"/>
    <property type="project" value="InterPro"/>
</dbReference>
<reference evidence="1 2" key="1">
    <citation type="submission" date="2019-08" db="EMBL/GenBank/DDBJ databases">
        <title>Hyperibacter terrae gen. nov., sp. nov. and Hyperibacter viscosus sp. nov., two new members in the family Rhodospirillaceae isolated from the rhizosphere of Hypericum perforatum.</title>
        <authorList>
            <person name="Noviana Z."/>
        </authorList>
    </citation>
    <scope>NUCLEOTIDE SEQUENCE [LARGE SCALE GENOMIC DNA]</scope>
    <source>
        <strain evidence="1 2">R5959</strain>
    </source>
</reference>
<dbReference type="InterPro" id="IPR014718">
    <property type="entry name" value="GH-type_carb-bd"/>
</dbReference>
<evidence type="ECO:0000313" key="2">
    <source>
        <dbReference type="Proteomes" id="UP000325797"/>
    </source>
</evidence>
<dbReference type="AlphaFoldDB" id="A0A5J6N2H5"/>
<dbReference type="KEGG" id="hadh:FRZ61_10670"/>
<organism evidence="1 2">
    <name type="scientific">Hypericibacter adhaerens</name>
    <dbReference type="NCBI Taxonomy" id="2602016"/>
    <lineage>
        <taxon>Bacteria</taxon>
        <taxon>Pseudomonadati</taxon>
        <taxon>Pseudomonadota</taxon>
        <taxon>Alphaproteobacteria</taxon>
        <taxon>Rhodospirillales</taxon>
        <taxon>Dongiaceae</taxon>
        <taxon>Hypericibacter</taxon>
    </lineage>
</organism>
<evidence type="ECO:0000313" key="1">
    <source>
        <dbReference type="EMBL" id="QEX21146.1"/>
    </source>
</evidence>
<dbReference type="Gene3D" id="2.70.98.10">
    <property type="match status" value="1"/>
</dbReference>
<dbReference type="RefSeq" id="WP_151115466.1">
    <property type="nucleotide sequence ID" value="NZ_CP042582.1"/>
</dbReference>
<name>A0A5J6N2H5_9PROT</name>
<dbReference type="Proteomes" id="UP000325797">
    <property type="component" value="Chromosome"/>
</dbReference>
<keyword evidence="2" id="KW-1185">Reference proteome</keyword>
<dbReference type="SUPFAM" id="SSF74650">
    <property type="entry name" value="Galactose mutarotase-like"/>
    <property type="match status" value="1"/>
</dbReference>
<gene>
    <name evidence="1" type="ORF">FRZ61_10670</name>
</gene>